<proteinExistence type="predicted"/>
<keyword evidence="2" id="KW-1185">Reference proteome</keyword>
<comment type="caution">
    <text evidence="1">The sequence shown here is derived from an EMBL/GenBank/DDBJ whole genome shotgun (WGS) entry which is preliminary data.</text>
</comment>
<dbReference type="EMBL" id="CATNWA010017814">
    <property type="protein sequence ID" value="CAI9603268.1"/>
    <property type="molecule type" value="Genomic_DNA"/>
</dbReference>
<evidence type="ECO:0000313" key="2">
    <source>
        <dbReference type="Proteomes" id="UP001162483"/>
    </source>
</evidence>
<accession>A0ABN9G1P0</accession>
<organism evidence="1 2">
    <name type="scientific">Staurois parvus</name>
    <dbReference type="NCBI Taxonomy" id="386267"/>
    <lineage>
        <taxon>Eukaryota</taxon>
        <taxon>Metazoa</taxon>
        <taxon>Chordata</taxon>
        <taxon>Craniata</taxon>
        <taxon>Vertebrata</taxon>
        <taxon>Euteleostomi</taxon>
        <taxon>Amphibia</taxon>
        <taxon>Batrachia</taxon>
        <taxon>Anura</taxon>
        <taxon>Neobatrachia</taxon>
        <taxon>Ranoidea</taxon>
        <taxon>Ranidae</taxon>
        <taxon>Staurois</taxon>
    </lineage>
</organism>
<name>A0ABN9G1P0_9NEOB</name>
<dbReference type="Proteomes" id="UP001162483">
    <property type="component" value="Unassembled WGS sequence"/>
</dbReference>
<evidence type="ECO:0000313" key="1">
    <source>
        <dbReference type="EMBL" id="CAI9603268.1"/>
    </source>
</evidence>
<reference evidence="1" key="1">
    <citation type="submission" date="2023-05" db="EMBL/GenBank/DDBJ databases">
        <authorList>
            <person name="Stuckert A."/>
        </authorList>
    </citation>
    <scope>NUCLEOTIDE SEQUENCE</scope>
</reference>
<gene>
    <name evidence="1" type="ORF">SPARVUS_LOCUS13283601</name>
</gene>
<protein>
    <submittedName>
        <fullName evidence="1">Uncharacterized protein</fullName>
    </submittedName>
</protein>
<sequence length="43" mass="5111">MFDSVFSDPHLLPVSPFYLLIRHIVWKHSAHAQFGFFFLVECM</sequence>